<dbReference type="EMBL" id="JACHHF010000004">
    <property type="protein sequence ID" value="MBB5175960.1"/>
    <property type="molecule type" value="Genomic_DNA"/>
</dbReference>
<evidence type="ECO:0000313" key="2">
    <source>
        <dbReference type="Proteomes" id="UP000579136"/>
    </source>
</evidence>
<keyword evidence="2" id="KW-1185">Reference proteome</keyword>
<dbReference type="RefSeq" id="WP_183673752.1">
    <property type="nucleotide sequence ID" value="NZ_CBCRYX010000006.1"/>
</dbReference>
<reference evidence="1 2" key="1">
    <citation type="submission" date="2020-08" db="EMBL/GenBank/DDBJ databases">
        <title>Genomic Encyclopedia of Type Strains, Phase IV (KMG-IV): sequencing the most valuable type-strain genomes for metagenomic binning, comparative biology and taxonomic classification.</title>
        <authorList>
            <person name="Goeker M."/>
        </authorList>
    </citation>
    <scope>NUCLEOTIDE SEQUENCE [LARGE SCALE GENOMIC DNA]</scope>
    <source>
        <strain evidence="1 2">DSM 19163</strain>
    </source>
</reference>
<accession>A0A9Q2CZG7</accession>
<protein>
    <submittedName>
        <fullName evidence="1">Uncharacterized protein</fullName>
    </submittedName>
</protein>
<name>A0A9Q2CZG7_9STAP</name>
<evidence type="ECO:0000313" key="1">
    <source>
        <dbReference type="EMBL" id="MBB5175960.1"/>
    </source>
</evidence>
<comment type="caution">
    <text evidence="1">The sequence shown here is derived from an EMBL/GenBank/DDBJ whole genome shotgun (WGS) entry which is preliminary data.</text>
</comment>
<sequence length="258" mass="30268">MDLANFYKMYLTDIHLEKVGEKGTNLYKLIDEKIEEAMSYQYLSILSESLTPDEIELITRFSNFHHESNVQVVPFDLDKYPYLTFNHHLLFIGEDEGVIHEEVIDGILRSFGRQIELPTVREDINLKNVDLNHAEYTTAVNLFDYPIIEYYNMLTREEQLYMIASYLNLEFDDTTTRSQLINMISKHLTNRDVLKLILETMEDEERHAFIKKIEAGEILFTMDEYPWEEVMVSGLVMPYQPGIAIINASIFDVLKECN</sequence>
<gene>
    <name evidence="1" type="ORF">HNQ45_000844</name>
</gene>
<dbReference type="Proteomes" id="UP000579136">
    <property type="component" value="Unassembled WGS sequence"/>
</dbReference>
<proteinExistence type="predicted"/>
<organism evidence="1 2">
    <name type="scientific">Nosocomiicoccus ampullae</name>
    <dbReference type="NCBI Taxonomy" id="489910"/>
    <lineage>
        <taxon>Bacteria</taxon>
        <taxon>Bacillati</taxon>
        <taxon>Bacillota</taxon>
        <taxon>Bacilli</taxon>
        <taxon>Bacillales</taxon>
        <taxon>Staphylococcaceae</taxon>
        <taxon>Nosocomiicoccus</taxon>
    </lineage>
</organism>
<dbReference type="AlphaFoldDB" id="A0A9Q2CZG7"/>